<organism evidence="2">
    <name type="scientific">uncultured Nocardioidaceae bacterium</name>
    <dbReference type="NCBI Taxonomy" id="253824"/>
    <lineage>
        <taxon>Bacteria</taxon>
        <taxon>Bacillati</taxon>
        <taxon>Actinomycetota</taxon>
        <taxon>Actinomycetes</taxon>
        <taxon>Propionibacteriales</taxon>
        <taxon>Nocardioidaceae</taxon>
        <taxon>environmental samples</taxon>
    </lineage>
</organism>
<accession>A0A6J4MLP2</accession>
<evidence type="ECO:0000313" key="2">
    <source>
        <dbReference type="EMBL" id="CAA9360925.1"/>
    </source>
</evidence>
<dbReference type="InterPro" id="IPR012349">
    <property type="entry name" value="Split_barrel_FMN-bd"/>
</dbReference>
<reference evidence="2" key="1">
    <citation type="submission" date="2020-02" db="EMBL/GenBank/DDBJ databases">
        <authorList>
            <person name="Meier V. D."/>
        </authorList>
    </citation>
    <scope>NUCLEOTIDE SEQUENCE</scope>
    <source>
        <strain evidence="2">AVDCRST_MAG72</strain>
    </source>
</reference>
<dbReference type="AlphaFoldDB" id="A0A6J4MLP2"/>
<sequence length="184" mass="19411">MSGAEAAASGDAFTAALTQELGKKTGVCWLRYGDPGHVPVDHAAWHVWLDGSLYVVSGGDEQHLPGIEDVERLEVVMRSRENGGRLLTWVGKASVVRPGDEAWEPATTALVAGRLNLDDLSTAVAGWAEHSVVTQITPVGELTEGPGSLGDDAGLAAPPPTPAITRGPLPKILGRRSRRRPRLS</sequence>
<feature type="region of interest" description="Disordered" evidence="1">
    <location>
        <begin position="142"/>
        <end position="184"/>
    </location>
</feature>
<name>A0A6J4MLP2_9ACTN</name>
<gene>
    <name evidence="2" type="ORF">AVDCRST_MAG72-2162</name>
</gene>
<proteinExistence type="predicted"/>
<protein>
    <submittedName>
        <fullName evidence="2">Uncharacterized protein</fullName>
    </submittedName>
</protein>
<dbReference type="Gene3D" id="2.30.110.10">
    <property type="entry name" value="Electron Transport, Fmn-binding Protein, Chain A"/>
    <property type="match status" value="1"/>
</dbReference>
<evidence type="ECO:0000256" key="1">
    <source>
        <dbReference type="SAM" id="MobiDB-lite"/>
    </source>
</evidence>
<feature type="compositionally biased region" description="Basic residues" evidence="1">
    <location>
        <begin position="173"/>
        <end position="184"/>
    </location>
</feature>
<dbReference type="EMBL" id="CADCUJ010000092">
    <property type="protein sequence ID" value="CAA9360925.1"/>
    <property type="molecule type" value="Genomic_DNA"/>
</dbReference>